<evidence type="ECO:0000313" key="3">
    <source>
        <dbReference type="Proteomes" id="UP000184089"/>
    </source>
</evidence>
<dbReference type="Proteomes" id="UP000184089">
    <property type="component" value="Unassembled WGS sequence"/>
</dbReference>
<keyword evidence="4" id="KW-1185">Reference proteome</keyword>
<comment type="caution">
    <text evidence="2">The sequence shown here is derived from an EMBL/GenBank/DDBJ whole genome shotgun (WGS) entry which is preliminary data.</text>
</comment>
<dbReference type="Proteomes" id="UP000474718">
    <property type="component" value="Unassembled WGS sequence"/>
</dbReference>
<sequence length="81" mass="8889">MASMGLLDTAAEFCGTYLSELRRGTTRQQVIPYLLQIPDDRYPLDEWNDALAYLLGAAEPCSSVAAAKDLLAASLRQPPHH</sequence>
<reference evidence="2" key="2">
    <citation type="submission" date="2016-11" db="EMBL/GenBank/DDBJ databases">
        <authorList>
            <person name="Varghese N."/>
            <person name="Submissions S."/>
        </authorList>
    </citation>
    <scope>NUCLEOTIDE SEQUENCE</scope>
    <source>
        <strain evidence="2">DSM 4029</strain>
    </source>
</reference>
<dbReference type="EMBL" id="FQVY01000001">
    <property type="protein sequence ID" value="SHF65798.1"/>
    <property type="molecule type" value="Genomic_DNA"/>
</dbReference>
<gene>
    <name evidence="1" type="ORF">GT747_02155</name>
    <name evidence="2" type="ORF">SAMN05444424_0226</name>
</gene>
<dbReference type="EMBL" id="WWVX01000001">
    <property type="protein sequence ID" value="MZL68579.1"/>
    <property type="molecule type" value="Genomic_DNA"/>
</dbReference>
<name>A0AAQ1MB80_9FIRM</name>
<reference evidence="3" key="1">
    <citation type="submission" date="2016-11" db="EMBL/GenBank/DDBJ databases">
        <authorList>
            <person name="Jaros S."/>
            <person name="Januszkiewicz K."/>
            <person name="Wedrychowicz H."/>
        </authorList>
    </citation>
    <scope>NUCLEOTIDE SEQUENCE [LARGE SCALE GENOMIC DNA]</scope>
    <source>
        <strain evidence="3">DSM 4029</strain>
    </source>
</reference>
<evidence type="ECO:0000313" key="1">
    <source>
        <dbReference type="EMBL" id="MZL68579.1"/>
    </source>
</evidence>
<dbReference type="AlphaFoldDB" id="A0AAQ1MB80"/>
<dbReference type="RefSeq" id="WP_021659368.1">
    <property type="nucleotide sequence ID" value="NZ_FQVY01000001.1"/>
</dbReference>
<protein>
    <submittedName>
        <fullName evidence="2">Uncharacterized protein</fullName>
    </submittedName>
</protein>
<organism evidence="2 3">
    <name type="scientific">Bittarella massiliensis</name>
    <name type="common">ex Durand et al. 2017</name>
    <dbReference type="NCBI Taxonomy" id="1720313"/>
    <lineage>
        <taxon>Bacteria</taxon>
        <taxon>Bacillati</taxon>
        <taxon>Bacillota</taxon>
        <taxon>Clostridia</taxon>
        <taxon>Eubacteriales</taxon>
        <taxon>Oscillospiraceae</taxon>
        <taxon>Bittarella (ex Durand et al. 2017)</taxon>
    </lineage>
</organism>
<accession>A0AAQ1MB80</accession>
<evidence type="ECO:0000313" key="2">
    <source>
        <dbReference type="EMBL" id="SHF65798.1"/>
    </source>
</evidence>
<evidence type="ECO:0000313" key="4">
    <source>
        <dbReference type="Proteomes" id="UP000474718"/>
    </source>
</evidence>
<proteinExistence type="predicted"/>
<reference evidence="1 4" key="3">
    <citation type="journal article" date="2019" name="Nat. Med.">
        <title>A library of human gut bacterial isolates paired with longitudinal multiomics data enables mechanistic microbiome research.</title>
        <authorList>
            <person name="Poyet M."/>
            <person name="Groussin M."/>
            <person name="Gibbons S.M."/>
            <person name="Avila-Pacheco J."/>
            <person name="Jiang X."/>
            <person name="Kearney S.M."/>
            <person name="Perrotta A.R."/>
            <person name="Berdy B."/>
            <person name="Zhao S."/>
            <person name="Lieberman T.D."/>
            <person name="Swanson P.K."/>
            <person name="Smith M."/>
            <person name="Roesemann S."/>
            <person name="Alexander J.E."/>
            <person name="Rich S.A."/>
            <person name="Livny J."/>
            <person name="Vlamakis H."/>
            <person name="Clish C."/>
            <person name="Bullock K."/>
            <person name="Deik A."/>
            <person name="Scott J."/>
            <person name="Pierce K.A."/>
            <person name="Xavier R.J."/>
            <person name="Alm E.J."/>
        </authorList>
    </citation>
    <scope>NUCLEOTIDE SEQUENCE [LARGE SCALE GENOMIC DNA]</scope>
    <source>
        <strain evidence="1 4">BIOML-A2</strain>
    </source>
</reference>